<sequence>KMVPRQKKEEESRIATGSLPEGKDLRYSTGGCPEDEKCWNSTRSWSLNKEHWNLTGSAGWRMRNLTCTGDRNKLLPSCWSKVHFRSAHQDVASLRAYT</sequence>
<evidence type="ECO:0000313" key="2">
    <source>
        <dbReference type="EMBL" id="KAJ1105172.1"/>
    </source>
</evidence>
<proteinExistence type="predicted"/>
<feature type="compositionally biased region" description="Basic and acidic residues" evidence="1">
    <location>
        <begin position="1"/>
        <end position="13"/>
    </location>
</feature>
<gene>
    <name evidence="2" type="ORF">NDU88_002580</name>
</gene>
<organism evidence="2 3">
    <name type="scientific">Pleurodeles waltl</name>
    <name type="common">Iberian ribbed newt</name>
    <dbReference type="NCBI Taxonomy" id="8319"/>
    <lineage>
        <taxon>Eukaryota</taxon>
        <taxon>Metazoa</taxon>
        <taxon>Chordata</taxon>
        <taxon>Craniata</taxon>
        <taxon>Vertebrata</taxon>
        <taxon>Euteleostomi</taxon>
        <taxon>Amphibia</taxon>
        <taxon>Batrachia</taxon>
        <taxon>Caudata</taxon>
        <taxon>Salamandroidea</taxon>
        <taxon>Salamandridae</taxon>
        <taxon>Pleurodelinae</taxon>
        <taxon>Pleurodeles</taxon>
    </lineage>
</organism>
<evidence type="ECO:0000256" key="1">
    <source>
        <dbReference type="SAM" id="MobiDB-lite"/>
    </source>
</evidence>
<dbReference type="Proteomes" id="UP001066276">
    <property type="component" value="Chromosome 9"/>
</dbReference>
<feature type="non-terminal residue" evidence="2">
    <location>
        <position position="1"/>
    </location>
</feature>
<name>A0AAV7MPB1_PLEWA</name>
<protein>
    <submittedName>
        <fullName evidence="2">Uncharacterized protein</fullName>
    </submittedName>
</protein>
<dbReference type="EMBL" id="JANPWB010000013">
    <property type="protein sequence ID" value="KAJ1105172.1"/>
    <property type="molecule type" value="Genomic_DNA"/>
</dbReference>
<keyword evidence="3" id="KW-1185">Reference proteome</keyword>
<accession>A0AAV7MPB1</accession>
<reference evidence="2" key="1">
    <citation type="journal article" date="2022" name="bioRxiv">
        <title>Sequencing and chromosome-scale assembly of the giantPleurodeles waltlgenome.</title>
        <authorList>
            <person name="Brown T."/>
            <person name="Elewa A."/>
            <person name="Iarovenko S."/>
            <person name="Subramanian E."/>
            <person name="Araus A.J."/>
            <person name="Petzold A."/>
            <person name="Susuki M."/>
            <person name="Suzuki K.-i.T."/>
            <person name="Hayashi T."/>
            <person name="Toyoda A."/>
            <person name="Oliveira C."/>
            <person name="Osipova E."/>
            <person name="Leigh N.D."/>
            <person name="Simon A."/>
            <person name="Yun M.H."/>
        </authorList>
    </citation>
    <scope>NUCLEOTIDE SEQUENCE</scope>
    <source>
        <strain evidence="2">20211129_DDA</strain>
        <tissue evidence="2">Liver</tissue>
    </source>
</reference>
<comment type="caution">
    <text evidence="2">The sequence shown here is derived from an EMBL/GenBank/DDBJ whole genome shotgun (WGS) entry which is preliminary data.</text>
</comment>
<evidence type="ECO:0000313" key="3">
    <source>
        <dbReference type="Proteomes" id="UP001066276"/>
    </source>
</evidence>
<dbReference type="AlphaFoldDB" id="A0AAV7MPB1"/>
<feature type="region of interest" description="Disordered" evidence="1">
    <location>
        <begin position="1"/>
        <end position="26"/>
    </location>
</feature>
<feature type="non-terminal residue" evidence="2">
    <location>
        <position position="98"/>
    </location>
</feature>